<dbReference type="HOGENOM" id="CLU_045011_2_0_1"/>
<sequence length="240" mass="26663">MPKSVCFDVLGTCFGFEGAIDVIESRLGSRLRSVHADSKSVFFLWFFAAQRDFTYTSLAGSYTPIAAILKATFKRACAVVDVPPEEITDDDVAAVMAEVKRLRPRPGLKNCYDGLRDAGWDVYGVTNGGKETSLTYYELADIQLDGDHLLSCDEIQVAKPDVKVYETAHRHLTKRGLGMEGDGDRWFVAAHAWDLIAARKAGFKTAYLTFEEHDPVTEVFGRFDVYADSMEELLGKLKAV</sequence>
<dbReference type="OMA" id="FEEHDPC"/>
<dbReference type="AlphaFoldDB" id="N1PFX7"/>
<dbReference type="STRING" id="675120.N1PFX7"/>
<evidence type="ECO:0000313" key="3">
    <source>
        <dbReference type="Proteomes" id="UP000016933"/>
    </source>
</evidence>
<evidence type="ECO:0000256" key="1">
    <source>
        <dbReference type="ARBA" id="ARBA00022801"/>
    </source>
</evidence>
<dbReference type="EMBL" id="KB446542">
    <property type="protein sequence ID" value="EME41528.1"/>
    <property type="molecule type" value="Genomic_DNA"/>
</dbReference>
<name>N1PFX7_DOTSN</name>
<dbReference type="GO" id="GO:0016787">
    <property type="term" value="F:hydrolase activity"/>
    <property type="evidence" value="ECO:0007669"/>
    <property type="project" value="UniProtKB-KW"/>
</dbReference>
<proteinExistence type="predicted"/>
<reference evidence="2 3" key="2">
    <citation type="journal article" date="2012" name="PLoS Pathog.">
        <title>Diverse lifestyles and strategies of plant pathogenesis encoded in the genomes of eighteen Dothideomycetes fungi.</title>
        <authorList>
            <person name="Ohm R.A."/>
            <person name="Feau N."/>
            <person name="Henrissat B."/>
            <person name="Schoch C.L."/>
            <person name="Horwitz B.A."/>
            <person name="Barry K.W."/>
            <person name="Condon B.J."/>
            <person name="Copeland A.C."/>
            <person name="Dhillon B."/>
            <person name="Glaser F."/>
            <person name="Hesse C.N."/>
            <person name="Kosti I."/>
            <person name="LaButti K."/>
            <person name="Lindquist E.A."/>
            <person name="Lucas S."/>
            <person name="Salamov A.A."/>
            <person name="Bradshaw R.E."/>
            <person name="Ciuffetti L."/>
            <person name="Hamelin R.C."/>
            <person name="Kema G.H.J."/>
            <person name="Lawrence C."/>
            <person name="Scott J.A."/>
            <person name="Spatafora J.W."/>
            <person name="Turgeon B.G."/>
            <person name="de Wit P.J.G.M."/>
            <person name="Zhong S."/>
            <person name="Goodwin S.B."/>
            <person name="Grigoriev I.V."/>
        </authorList>
    </citation>
    <scope>NUCLEOTIDE SEQUENCE [LARGE SCALE GENOMIC DNA]</scope>
    <source>
        <strain evidence="3">NZE10 / CBS 128990</strain>
    </source>
</reference>
<dbReference type="PANTHER" id="PTHR43316:SF4">
    <property type="entry name" value="ACID DEHALOGENASE, PUTATIVE (AFU_ORTHOLOGUE AFUA_8G05870)-RELATED"/>
    <property type="match status" value="1"/>
</dbReference>
<keyword evidence="3" id="KW-1185">Reference proteome</keyword>
<evidence type="ECO:0000313" key="2">
    <source>
        <dbReference type="EMBL" id="EME41528.1"/>
    </source>
</evidence>
<dbReference type="Gene3D" id="3.40.50.1000">
    <property type="entry name" value="HAD superfamily/HAD-like"/>
    <property type="match status" value="1"/>
</dbReference>
<protein>
    <submittedName>
        <fullName evidence="2">Haloacid dehalogenase-like protein</fullName>
    </submittedName>
</protein>
<keyword evidence="1" id="KW-0378">Hydrolase</keyword>
<dbReference type="OrthoDB" id="2363873at2759"/>
<reference evidence="3" key="1">
    <citation type="journal article" date="2012" name="PLoS Genet.">
        <title>The genomes of the fungal plant pathogens Cladosporium fulvum and Dothistroma septosporum reveal adaptation to different hosts and lifestyles but also signatures of common ancestry.</title>
        <authorList>
            <person name="de Wit P.J.G.M."/>
            <person name="van der Burgt A."/>
            <person name="Oekmen B."/>
            <person name="Stergiopoulos I."/>
            <person name="Abd-Elsalam K.A."/>
            <person name="Aerts A.L."/>
            <person name="Bahkali A.H."/>
            <person name="Beenen H.G."/>
            <person name="Chettri P."/>
            <person name="Cox M.P."/>
            <person name="Datema E."/>
            <person name="de Vries R.P."/>
            <person name="Dhillon B."/>
            <person name="Ganley A.R."/>
            <person name="Griffiths S.A."/>
            <person name="Guo Y."/>
            <person name="Hamelin R.C."/>
            <person name="Henrissat B."/>
            <person name="Kabir M.S."/>
            <person name="Jashni M.K."/>
            <person name="Kema G."/>
            <person name="Klaubauf S."/>
            <person name="Lapidus A."/>
            <person name="Levasseur A."/>
            <person name="Lindquist E."/>
            <person name="Mehrabi R."/>
            <person name="Ohm R.A."/>
            <person name="Owen T.J."/>
            <person name="Salamov A."/>
            <person name="Schwelm A."/>
            <person name="Schijlen E."/>
            <person name="Sun H."/>
            <person name="van den Burg H.A."/>
            <person name="van Ham R.C.H.J."/>
            <person name="Zhang S."/>
            <person name="Goodwin S.B."/>
            <person name="Grigoriev I.V."/>
            <person name="Collemare J."/>
            <person name="Bradshaw R.E."/>
        </authorList>
    </citation>
    <scope>NUCLEOTIDE SEQUENCE [LARGE SCALE GENOMIC DNA]</scope>
    <source>
        <strain evidence="3">NZE10 / CBS 128990</strain>
    </source>
</reference>
<accession>N1PFX7</accession>
<dbReference type="InterPro" id="IPR023198">
    <property type="entry name" value="PGP-like_dom2"/>
</dbReference>
<gene>
    <name evidence="2" type="primary">had1</name>
    <name evidence="2" type="ORF">DOTSEDRAFT_81813</name>
</gene>
<dbReference type="Gene3D" id="1.10.150.240">
    <property type="entry name" value="Putative phosphatase, domain 2"/>
    <property type="match status" value="1"/>
</dbReference>
<dbReference type="eggNOG" id="ENOG502S2WA">
    <property type="taxonomic scope" value="Eukaryota"/>
</dbReference>
<dbReference type="SUPFAM" id="SSF56784">
    <property type="entry name" value="HAD-like"/>
    <property type="match status" value="1"/>
</dbReference>
<dbReference type="PANTHER" id="PTHR43316">
    <property type="entry name" value="HYDROLASE, HALOACID DELAHOGENASE-RELATED"/>
    <property type="match status" value="1"/>
</dbReference>
<organism evidence="2 3">
    <name type="scientific">Dothistroma septosporum (strain NZE10 / CBS 128990)</name>
    <name type="common">Red band needle blight fungus</name>
    <name type="synonym">Mycosphaerella pini</name>
    <dbReference type="NCBI Taxonomy" id="675120"/>
    <lineage>
        <taxon>Eukaryota</taxon>
        <taxon>Fungi</taxon>
        <taxon>Dikarya</taxon>
        <taxon>Ascomycota</taxon>
        <taxon>Pezizomycotina</taxon>
        <taxon>Dothideomycetes</taxon>
        <taxon>Dothideomycetidae</taxon>
        <taxon>Mycosphaerellales</taxon>
        <taxon>Mycosphaerellaceae</taxon>
        <taxon>Dothistroma</taxon>
    </lineage>
</organism>
<dbReference type="InterPro" id="IPR036412">
    <property type="entry name" value="HAD-like_sf"/>
</dbReference>
<dbReference type="InterPro" id="IPR051540">
    <property type="entry name" value="S-2-haloacid_dehalogenase"/>
</dbReference>
<dbReference type="Proteomes" id="UP000016933">
    <property type="component" value="Unassembled WGS sequence"/>
</dbReference>
<dbReference type="InterPro" id="IPR023214">
    <property type="entry name" value="HAD_sf"/>
</dbReference>